<dbReference type="FunFam" id="3.40.309.10:FF:000009">
    <property type="entry name" value="Aldehyde dehydrogenase A"/>
    <property type="match status" value="1"/>
</dbReference>
<dbReference type="PANTHER" id="PTHR11699">
    <property type="entry name" value="ALDEHYDE DEHYDROGENASE-RELATED"/>
    <property type="match status" value="1"/>
</dbReference>
<dbReference type="Proteomes" id="UP000241818">
    <property type="component" value="Unassembled WGS sequence"/>
</dbReference>
<dbReference type="GO" id="GO:0004029">
    <property type="term" value="F:aldehyde dehydrogenase (NAD+) activity"/>
    <property type="evidence" value="ECO:0007669"/>
    <property type="project" value="UniProtKB-EC"/>
</dbReference>
<dbReference type="Pfam" id="PF00171">
    <property type="entry name" value="Aldedh"/>
    <property type="match status" value="1"/>
</dbReference>
<dbReference type="AlphaFoldDB" id="A0A2T3BC95"/>
<comment type="similarity">
    <text evidence="1 6">Belongs to the aldehyde dehydrogenase family.</text>
</comment>
<name>A0A2T3BC95_AMORE</name>
<dbReference type="STRING" id="857342.A0A2T3BC95"/>
<keyword evidence="9" id="KW-1185">Reference proteome</keyword>
<evidence type="ECO:0000256" key="3">
    <source>
        <dbReference type="ARBA" id="ARBA00024226"/>
    </source>
</evidence>
<dbReference type="InterPro" id="IPR015590">
    <property type="entry name" value="Aldehyde_DH_dom"/>
</dbReference>
<dbReference type="InterPro" id="IPR016161">
    <property type="entry name" value="Ald_DH/histidinol_DH"/>
</dbReference>
<dbReference type="InterPro" id="IPR029510">
    <property type="entry name" value="Ald_DH_CS_GLU"/>
</dbReference>
<reference evidence="8 9" key="1">
    <citation type="journal article" date="2018" name="New Phytol.">
        <title>Comparative genomics and transcriptomics depict ericoid mycorrhizal fungi as versatile saprotrophs and plant mutualists.</title>
        <authorList>
            <person name="Martino E."/>
            <person name="Morin E."/>
            <person name="Grelet G.A."/>
            <person name="Kuo A."/>
            <person name="Kohler A."/>
            <person name="Daghino S."/>
            <person name="Barry K.W."/>
            <person name="Cichocki N."/>
            <person name="Clum A."/>
            <person name="Dockter R.B."/>
            <person name="Hainaut M."/>
            <person name="Kuo R.C."/>
            <person name="LaButti K."/>
            <person name="Lindahl B.D."/>
            <person name="Lindquist E.A."/>
            <person name="Lipzen A."/>
            <person name="Khouja H.R."/>
            <person name="Magnuson J."/>
            <person name="Murat C."/>
            <person name="Ohm R.A."/>
            <person name="Singer S.W."/>
            <person name="Spatafora J.W."/>
            <person name="Wang M."/>
            <person name="Veneault-Fourrey C."/>
            <person name="Henrissat B."/>
            <person name="Grigoriev I.V."/>
            <person name="Martin F.M."/>
            <person name="Perotto S."/>
        </authorList>
    </citation>
    <scope>NUCLEOTIDE SEQUENCE [LARGE SCALE GENOMIC DNA]</scope>
    <source>
        <strain evidence="8 9">ATCC 22711</strain>
    </source>
</reference>
<evidence type="ECO:0000313" key="8">
    <source>
        <dbReference type="EMBL" id="PSS27031.1"/>
    </source>
</evidence>
<dbReference type="EC" id="1.2.1.3" evidence="3"/>
<accession>A0A2T3BC95</accession>
<keyword evidence="2 6" id="KW-0560">Oxidoreductase</keyword>
<evidence type="ECO:0000256" key="4">
    <source>
        <dbReference type="ARBA" id="ARBA00049194"/>
    </source>
</evidence>
<dbReference type="InterPro" id="IPR016163">
    <property type="entry name" value="Ald_DH_C"/>
</dbReference>
<evidence type="ECO:0000256" key="1">
    <source>
        <dbReference type="ARBA" id="ARBA00009986"/>
    </source>
</evidence>
<dbReference type="PROSITE" id="PS00070">
    <property type="entry name" value="ALDEHYDE_DEHYDR_CYS"/>
    <property type="match status" value="1"/>
</dbReference>
<dbReference type="InterPro" id="IPR016162">
    <property type="entry name" value="Ald_DH_N"/>
</dbReference>
<evidence type="ECO:0000256" key="5">
    <source>
        <dbReference type="PROSITE-ProRule" id="PRU10007"/>
    </source>
</evidence>
<dbReference type="GeneID" id="36570206"/>
<comment type="catalytic activity">
    <reaction evidence="4">
        <text>an aldehyde + NAD(+) + H2O = a carboxylate + NADH + 2 H(+)</text>
        <dbReference type="Rhea" id="RHEA:16185"/>
        <dbReference type="ChEBI" id="CHEBI:15377"/>
        <dbReference type="ChEBI" id="CHEBI:15378"/>
        <dbReference type="ChEBI" id="CHEBI:17478"/>
        <dbReference type="ChEBI" id="CHEBI:29067"/>
        <dbReference type="ChEBI" id="CHEBI:57540"/>
        <dbReference type="ChEBI" id="CHEBI:57945"/>
        <dbReference type="EC" id="1.2.1.3"/>
    </reaction>
</comment>
<dbReference type="InParanoid" id="A0A2T3BC95"/>
<dbReference type="CDD" id="cd07106">
    <property type="entry name" value="ALDH_AldA-AAD23400"/>
    <property type="match status" value="1"/>
</dbReference>
<evidence type="ECO:0000313" key="9">
    <source>
        <dbReference type="Proteomes" id="UP000241818"/>
    </source>
</evidence>
<evidence type="ECO:0000256" key="2">
    <source>
        <dbReference type="ARBA" id="ARBA00023002"/>
    </source>
</evidence>
<proteinExistence type="inferred from homology"/>
<organism evidence="8 9">
    <name type="scientific">Amorphotheca resinae ATCC 22711</name>
    <dbReference type="NCBI Taxonomy" id="857342"/>
    <lineage>
        <taxon>Eukaryota</taxon>
        <taxon>Fungi</taxon>
        <taxon>Dikarya</taxon>
        <taxon>Ascomycota</taxon>
        <taxon>Pezizomycotina</taxon>
        <taxon>Leotiomycetes</taxon>
        <taxon>Helotiales</taxon>
        <taxon>Amorphothecaceae</taxon>
        <taxon>Amorphotheca</taxon>
    </lineage>
</organism>
<evidence type="ECO:0000259" key="7">
    <source>
        <dbReference type="Pfam" id="PF00171"/>
    </source>
</evidence>
<dbReference type="PROSITE" id="PS00687">
    <property type="entry name" value="ALDEHYDE_DEHYDR_GLU"/>
    <property type="match status" value="1"/>
</dbReference>
<feature type="domain" description="Aldehyde dehydrogenase" evidence="7">
    <location>
        <begin position="36"/>
        <end position="478"/>
    </location>
</feature>
<dbReference type="OrthoDB" id="310895at2759"/>
<dbReference type="Gene3D" id="3.40.309.10">
    <property type="entry name" value="Aldehyde Dehydrogenase, Chain A, domain 2"/>
    <property type="match status" value="1"/>
</dbReference>
<feature type="active site" evidence="5">
    <location>
        <position position="255"/>
    </location>
</feature>
<evidence type="ECO:0000256" key="6">
    <source>
        <dbReference type="RuleBase" id="RU003345"/>
    </source>
</evidence>
<gene>
    <name evidence="8" type="ORF">M430DRAFT_130166</name>
</gene>
<dbReference type="InterPro" id="IPR044086">
    <property type="entry name" value="LUC3-like"/>
</dbReference>
<sequence length="485" mass="52621">MAAVTTNGSKATLDFTTFKNIINNELVDTVKHHYGINPATLEKLPNVPIANKVDLDNAVKAARAAFEKWRNVSREERNAAVLKFADLIEANADGFTKLLTLEQGKPTPQATFEVGGCVTWLRALSQIKVDDEVFEDTTERKVVTRFTPIGVVGAIVPWNFPCLLNIGKIGPAVLMGNTIIVKPSPFTPYTALKFAELASKCFPPGVVQALSGDDNLGPWMTAIEGIDKISFTGSTVTGKKVAASVAATMKRLTLELGGKDPAIICASVDIPKVAAEVCTYAFLNSGQVCLAIKRVYIHSSIYAAFRDAMVKYTKALKIGNGLDENVFFGPIQNEMQYKKVRSLFDDIAKEKWKVAVGGTIDTDITGYFINPTIVDNPSDESRIVKEEPFGPILPILSWDTEEEVIKRANASELGLGASVWSNDMEEAERIGNQIEAGTVWINTHFDVSPVIPFGGHKQSGLGVEGGVAGMKGMCNQQTLNIHKIK</sequence>
<dbReference type="Gene3D" id="3.40.605.10">
    <property type="entry name" value="Aldehyde Dehydrogenase, Chain A, domain 1"/>
    <property type="match status" value="1"/>
</dbReference>
<dbReference type="RefSeq" id="XP_024724556.1">
    <property type="nucleotide sequence ID" value="XM_024862125.1"/>
</dbReference>
<protein>
    <recommendedName>
        <fullName evidence="3">aldehyde dehydrogenase (NAD(+))</fullName>
        <ecNumber evidence="3">1.2.1.3</ecNumber>
    </recommendedName>
</protein>
<dbReference type="FunFam" id="3.40.605.10:FF:000007">
    <property type="entry name" value="NAD/NADP-dependent betaine aldehyde dehydrogenase"/>
    <property type="match status" value="1"/>
</dbReference>
<dbReference type="SUPFAM" id="SSF53720">
    <property type="entry name" value="ALDH-like"/>
    <property type="match status" value="1"/>
</dbReference>
<dbReference type="EMBL" id="KZ679006">
    <property type="protein sequence ID" value="PSS27031.1"/>
    <property type="molecule type" value="Genomic_DNA"/>
</dbReference>
<dbReference type="InterPro" id="IPR016160">
    <property type="entry name" value="Ald_DH_CS_CYS"/>
</dbReference>